<dbReference type="PANTHER" id="PTHR10801:SF0">
    <property type="entry name" value="DELTA(24)-STEROL REDUCTASE"/>
    <property type="match status" value="1"/>
</dbReference>
<dbReference type="PROSITE" id="PS51387">
    <property type="entry name" value="FAD_PCMH"/>
    <property type="match status" value="1"/>
</dbReference>
<evidence type="ECO:0000256" key="4">
    <source>
        <dbReference type="ARBA" id="ARBA00022692"/>
    </source>
</evidence>
<gene>
    <name evidence="13" type="ORF">Fcan01_00958</name>
</gene>
<keyword evidence="8" id="KW-0576">Peroxisome</keyword>
<dbReference type="InterPro" id="IPR036318">
    <property type="entry name" value="FAD-bd_PCMH-like_sf"/>
</dbReference>
<dbReference type="InterPro" id="IPR040165">
    <property type="entry name" value="Diminuto-like"/>
</dbReference>
<evidence type="ECO:0000256" key="5">
    <source>
        <dbReference type="ARBA" id="ARBA00022989"/>
    </source>
</evidence>
<comment type="subcellular location">
    <subcellularLocation>
        <location evidence="1">Membrane</location>
        <topology evidence="1">Single-pass membrane protein</topology>
    </subcellularLocation>
    <subcellularLocation>
        <location evidence="2">Peroxisome</location>
    </subcellularLocation>
</comment>
<dbReference type="GO" id="GO:0000246">
    <property type="term" value="F:Delta24(24-1) sterol reductase activity"/>
    <property type="evidence" value="ECO:0007669"/>
    <property type="project" value="TreeGrafter"/>
</dbReference>
<evidence type="ECO:0000256" key="8">
    <source>
        <dbReference type="ARBA" id="ARBA00023140"/>
    </source>
</evidence>
<dbReference type="OrthoDB" id="415825at2759"/>
<evidence type="ECO:0000256" key="11">
    <source>
        <dbReference type="SAM" id="Phobius"/>
    </source>
</evidence>
<evidence type="ECO:0000256" key="1">
    <source>
        <dbReference type="ARBA" id="ARBA00004167"/>
    </source>
</evidence>
<accession>A0A226F2X1</accession>
<keyword evidence="7 11" id="KW-0472">Membrane</keyword>
<dbReference type="STRING" id="158441.A0A226F2X1"/>
<dbReference type="EC" id="1.3.1.72" evidence="3"/>
<evidence type="ECO:0000256" key="9">
    <source>
        <dbReference type="ARBA" id="ARBA00051033"/>
    </source>
</evidence>
<dbReference type="GO" id="GO:0050614">
    <property type="term" value="F:Delta24-sterol reductase activity"/>
    <property type="evidence" value="ECO:0007669"/>
    <property type="project" value="UniProtKB-EC"/>
</dbReference>
<evidence type="ECO:0000256" key="7">
    <source>
        <dbReference type="ARBA" id="ARBA00023136"/>
    </source>
</evidence>
<dbReference type="InterPro" id="IPR016166">
    <property type="entry name" value="FAD-bd_PCMH"/>
</dbReference>
<dbReference type="GO" id="GO:0008202">
    <property type="term" value="P:steroid metabolic process"/>
    <property type="evidence" value="ECO:0007669"/>
    <property type="project" value="TreeGrafter"/>
</dbReference>
<dbReference type="GO" id="GO:0016020">
    <property type="term" value="C:membrane"/>
    <property type="evidence" value="ECO:0007669"/>
    <property type="project" value="UniProtKB-SubCell"/>
</dbReference>
<feature type="transmembrane region" description="Helical" evidence="11">
    <location>
        <begin position="188"/>
        <end position="210"/>
    </location>
</feature>
<comment type="catalytic activity">
    <reaction evidence="9">
        <text>lanosterol + NADPH + H(+) = 24,25-dihydrolanosterol + NADP(+)</text>
        <dbReference type="Rhea" id="RHEA:33919"/>
        <dbReference type="ChEBI" id="CHEBI:15378"/>
        <dbReference type="ChEBI" id="CHEBI:16521"/>
        <dbReference type="ChEBI" id="CHEBI:28113"/>
        <dbReference type="ChEBI" id="CHEBI:57783"/>
        <dbReference type="ChEBI" id="CHEBI:58349"/>
    </reaction>
    <physiologicalReaction direction="left-to-right" evidence="9">
        <dbReference type="Rhea" id="RHEA:33920"/>
    </physiologicalReaction>
</comment>
<dbReference type="InterPro" id="IPR016169">
    <property type="entry name" value="FAD-bd_PCMH_sub2"/>
</dbReference>
<keyword evidence="4 11" id="KW-0812">Transmembrane</keyword>
<evidence type="ECO:0000313" key="13">
    <source>
        <dbReference type="EMBL" id="OXA63511.1"/>
    </source>
</evidence>
<protein>
    <recommendedName>
        <fullName evidence="3">Delta(24)-sterol reductase</fullName>
        <ecNumber evidence="3">1.3.1.72</ecNumber>
    </recommendedName>
</protein>
<keyword evidence="14" id="KW-1185">Reference proteome</keyword>
<comment type="catalytic activity">
    <reaction evidence="10">
        <text>5alpha-cholest-8-en-3beta-ol + NADP(+) = zymosterol + NADPH + H(+)</text>
        <dbReference type="Rhea" id="RHEA:36399"/>
        <dbReference type="ChEBI" id="CHEBI:15378"/>
        <dbReference type="ChEBI" id="CHEBI:16608"/>
        <dbReference type="ChEBI" id="CHEBI:18252"/>
        <dbReference type="ChEBI" id="CHEBI:57783"/>
        <dbReference type="ChEBI" id="CHEBI:58349"/>
        <dbReference type="EC" id="1.3.1.72"/>
    </reaction>
    <physiologicalReaction direction="right-to-left" evidence="10">
        <dbReference type="Rhea" id="RHEA:36401"/>
    </physiologicalReaction>
</comment>
<dbReference type="SUPFAM" id="SSF56176">
    <property type="entry name" value="FAD-binding/transporter-associated domain-like"/>
    <property type="match status" value="1"/>
</dbReference>
<dbReference type="OMA" id="NETINFV"/>
<sequence>MFPTMHKILLQVLAFPLFLIFGPIFRIWRYISLESEFWLETSLKRHEEEVAKIVEQVKVWIKSGRGTKMTTARPGWKSISVTKTDKSKYFQVHVGLDRIILLGEKEESITVEPGVMIGQLSRYLFKRGWTTPIVPELDSLSIGGLICGVGIESSSHKRGLFHETVLSYEIVLADGSVVKCSEDKESDLFHVIPGSFATIGFLTAVTIPLIPAKRFVKLNYRPTSSIAGLNSLLKSEPNHDFVEGLAFSKNEIAVMFGDMVDTVAPGKSVNYINRWYKPFFHDHAHSILKKGHDSFVEYVPLIDYYHRHSKGIFWVIPGTTSFTSYSAFMFFFGWTLTPHIPSQRLLPVTLWKFFSSGNVVQDYILPMKNAQKFFDKADGILKIYPVWLCPVELKKNKTMFRSQGDGDYLDIGYYGHPAAANFHPVGTLQDLEKECIANDGFQLLYAESFMSREQFRDMFDTTTYDKVRESYECSAAFPDVYDKVGPKARNFLTSKD</sequence>
<dbReference type="InterPro" id="IPR006094">
    <property type="entry name" value="Oxid_FAD_bind_N"/>
</dbReference>
<evidence type="ECO:0000256" key="10">
    <source>
        <dbReference type="ARBA" id="ARBA00052927"/>
    </source>
</evidence>
<reference evidence="13 14" key="1">
    <citation type="submission" date="2015-12" db="EMBL/GenBank/DDBJ databases">
        <title>The genome of Folsomia candida.</title>
        <authorList>
            <person name="Faddeeva A."/>
            <person name="Derks M.F."/>
            <person name="Anvar Y."/>
            <person name="Smit S."/>
            <person name="Van Straalen N."/>
            <person name="Roelofs D."/>
        </authorList>
    </citation>
    <scope>NUCLEOTIDE SEQUENCE [LARGE SCALE GENOMIC DNA]</scope>
    <source>
        <strain evidence="13 14">VU population</strain>
        <tissue evidence="13">Whole body</tissue>
    </source>
</reference>
<organism evidence="13 14">
    <name type="scientific">Folsomia candida</name>
    <name type="common">Springtail</name>
    <dbReference type="NCBI Taxonomy" id="158441"/>
    <lineage>
        <taxon>Eukaryota</taxon>
        <taxon>Metazoa</taxon>
        <taxon>Ecdysozoa</taxon>
        <taxon>Arthropoda</taxon>
        <taxon>Hexapoda</taxon>
        <taxon>Collembola</taxon>
        <taxon>Entomobryomorpha</taxon>
        <taxon>Isotomoidea</taxon>
        <taxon>Isotomidae</taxon>
        <taxon>Proisotominae</taxon>
        <taxon>Folsomia</taxon>
    </lineage>
</organism>
<evidence type="ECO:0000256" key="3">
    <source>
        <dbReference type="ARBA" id="ARBA00012405"/>
    </source>
</evidence>
<dbReference type="AlphaFoldDB" id="A0A226F2X1"/>
<feature type="domain" description="FAD-binding PCMH-type" evidence="12">
    <location>
        <begin position="31"/>
        <end position="212"/>
    </location>
</feature>
<evidence type="ECO:0000313" key="14">
    <source>
        <dbReference type="Proteomes" id="UP000198287"/>
    </source>
</evidence>
<keyword evidence="5 11" id="KW-1133">Transmembrane helix</keyword>
<dbReference type="Pfam" id="PF01565">
    <property type="entry name" value="FAD_binding_4"/>
    <property type="match status" value="1"/>
</dbReference>
<dbReference type="EMBL" id="LNIX01000001">
    <property type="protein sequence ID" value="OXA63511.1"/>
    <property type="molecule type" value="Genomic_DNA"/>
</dbReference>
<keyword evidence="6" id="KW-0560">Oxidoreductase</keyword>
<proteinExistence type="predicted"/>
<evidence type="ECO:0000256" key="2">
    <source>
        <dbReference type="ARBA" id="ARBA00004275"/>
    </source>
</evidence>
<dbReference type="PANTHER" id="PTHR10801">
    <property type="entry name" value="24-DEHYDROCHOLESTEROL REDUCTASE"/>
    <property type="match status" value="1"/>
</dbReference>
<evidence type="ECO:0000259" key="12">
    <source>
        <dbReference type="PROSITE" id="PS51387"/>
    </source>
</evidence>
<name>A0A226F2X1_FOLCA</name>
<comment type="caution">
    <text evidence="13">The sequence shown here is derived from an EMBL/GenBank/DDBJ whole genome shotgun (WGS) entry which is preliminary data.</text>
</comment>
<dbReference type="GO" id="GO:0005777">
    <property type="term" value="C:peroxisome"/>
    <property type="evidence" value="ECO:0007669"/>
    <property type="project" value="UniProtKB-SubCell"/>
</dbReference>
<feature type="transmembrane region" description="Helical" evidence="11">
    <location>
        <begin position="312"/>
        <end position="334"/>
    </location>
</feature>
<dbReference type="GO" id="GO:0071949">
    <property type="term" value="F:FAD binding"/>
    <property type="evidence" value="ECO:0007669"/>
    <property type="project" value="InterPro"/>
</dbReference>
<dbReference type="Proteomes" id="UP000198287">
    <property type="component" value="Unassembled WGS sequence"/>
</dbReference>
<dbReference type="Gene3D" id="3.30.465.10">
    <property type="match status" value="1"/>
</dbReference>
<evidence type="ECO:0000256" key="6">
    <source>
        <dbReference type="ARBA" id="ARBA00023002"/>
    </source>
</evidence>